<evidence type="ECO:0000313" key="1">
    <source>
        <dbReference type="EMBL" id="MDX8046235.1"/>
    </source>
</evidence>
<dbReference type="Proteomes" id="UP001277972">
    <property type="component" value="Unassembled WGS sequence"/>
</dbReference>
<gene>
    <name evidence="1" type="ORF">SH601_09550</name>
</gene>
<keyword evidence="1" id="KW-0489">Methyltransferase</keyword>
<dbReference type="EC" id="2.1.1.-" evidence="1"/>
<sequence length="258" mass="29186">MIITTAGRVTTDLIQYANELSFIYQVPYIERKKQSLNQLKSLYQVDILVVGKEKLFLSPFKSSDKLFFHLNLAMVRAKRLLNNKEDAFVTAANLEKGMSVLDCTFGLASDSIIASLVVGEQGVVTGLEASKAIYMLTSEGLKQTDSSYDSINEAMRRINVQHAHHLSYLTQQPTNAVDVVYFDPMFQEAIDTSNGLNPIRQHALHEDLTAEAIEEAKRVAKQRVVIKDYWKSERFQAFGFTQLKRKTALFHYGIIDVN</sequence>
<keyword evidence="1" id="KW-0808">Transferase</keyword>
<evidence type="ECO:0000313" key="2">
    <source>
        <dbReference type="Proteomes" id="UP001277972"/>
    </source>
</evidence>
<protein>
    <submittedName>
        <fullName evidence="1">Class I SAM-dependent methyltransferase</fullName>
        <ecNumber evidence="1">2.1.1.-</ecNumber>
    </submittedName>
</protein>
<reference evidence="1" key="1">
    <citation type="submission" date="2023-11" db="EMBL/GenBank/DDBJ databases">
        <title>Gracilibacillus pellucida a moderately halophilic bacterium isolated from saline soil in Xinjiang province.</title>
        <authorList>
            <person name="Zhang Z."/>
            <person name="Tan F."/>
            <person name="Wang Y."/>
            <person name="Xia M."/>
        </authorList>
    </citation>
    <scope>NUCLEOTIDE SEQUENCE</scope>
    <source>
        <strain evidence="1">S3-1-1</strain>
    </source>
</reference>
<accession>A0ACC6M5P1</accession>
<name>A0ACC6M5P1_9BACI</name>
<proteinExistence type="predicted"/>
<keyword evidence="2" id="KW-1185">Reference proteome</keyword>
<organism evidence="1 2">
    <name type="scientific">Gracilibacillus pellucidus</name>
    <dbReference type="NCBI Taxonomy" id="3095368"/>
    <lineage>
        <taxon>Bacteria</taxon>
        <taxon>Bacillati</taxon>
        <taxon>Bacillota</taxon>
        <taxon>Bacilli</taxon>
        <taxon>Bacillales</taxon>
        <taxon>Bacillaceae</taxon>
        <taxon>Gracilibacillus</taxon>
    </lineage>
</organism>
<comment type="caution">
    <text evidence="1">The sequence shown here is derived from an EMBL/GenBank/DDBJ whole genome shotgun (WGS) entry which is preliminary data.</text>
</comment>
<dbReference type="EMBL" id="JAWZSR010000004">
    <property type="protein sequence ID" value="MDX8046235.1"/>
    <property type="molecule type" value="Genomic_DNA"/>
</dbReference>